<keyword evidence="7" id="KW-1185">Reference proteome</keyword>
<dbReference type="InterPro" id="IPR058792">
    <property type="entry name" value="Beta-barrel_RND_2"/>
</dbReference>
<feature type="chain" id="PRO_5046532459" evidence="3">
    <location>
        <begin position="32"/>
        <end position="363"/>
    </location>
</feature>
<dbReference type="Gene3D" id="1.10.287.470">
    <property type="entry name" value="Helix hairpin bin"/>
    <property type="match status" value="1"/>
</dbReference>
<keyword evidence="3" id="KW-0732">Signal</keyword>
<dbReference type="Pfam" id="PF25967">
    <property type="entry name" value="RND-MFP_C"/>
    <property type="match status" value="1"/>
</dbReference>
<sequence length="363" mass="38349">MTQPRTLPRATTALAMVLGLIAACDSGPPPAAPEIRPVRVATVERSTGGEVVSLTGTVQAETEVNLAFRIDGRMVERLVNVGDAVRAGQVVARLNRDNEENNLRAARATLTAARGQLTEAANNYWRQSELLRDGWTTRVRYDQAAQARQTAQAAVDAAQAQVGIAETRLSYTELVSDVDGRVTQRGAEPGEVVQPGRMIVQVARDEGRDAVFDVPPALKDQAPANPVIDVSLTSDPAVRATGRVREVAPRADAVTGTFQVRVGLANPPAAMRLGSTVTGRMTLGATAGFAIPASALARADRQPAVWVVDPRTETVALRSVELVRHDAGHVVVGQGLEPGEIIVTAGVQALRAGQKVRLLGAGR</sequence>
<dbReference type="InterPro" id="IPR006143">
    <property type="entry name" value="RND_pump_MFP"/>
</dbReference>
<evidence type="ECO:0000259" key="5">
    <source>
        <dbReference type="Pfam" id="PF25967"/>
    </source>
</evidence>
<gene>
    <name evidence="6" type="ORF">Rmf_06530</name>
</gene>
<dbReference type="PROSITE" id="PS51257">
    <property type="entry name" value="PROKAR_LIPOPROTEIN"/>
    <property type="match status" value="1"/>
</dbReference>
<evidence type="ECO:0000259" key="4">
    <source>
        <dbReference type="Pfam" id="PF25954"/>
    </source>
</evidence>
<accession>A0ABM7XYZ7</accession>
<dbReference type="PANTHER" id="PTHR30469">
    <property type="entry name" value="MULTIDRUG RESISTANCE PROTEIN MDTA"/>
    <property type="match status" value="1"/>
</dbReference>
<dbReference type="EMBL" id="AP025637">
    <property type="protein sequence ID" value="BDG70724.1"/>
    <property type="molecule type" value="Genomic_DNA"/>
</dbReference>
<reference evidence="6 7" key="1">
    <citation type="journal article" date="2016" name="Microbes Environ.">
        <title>Phylogenetically diverse aerobic anoxygenic phototrophic bacteria isolated from epilithic biofilms in Tama river, Japan.</title>
        <authorList>
            <person name="Hirose S."/>
            <person name="Matsuura K."/>
            <person name="Haruta S."/>
        </authorList>
    </citation>
    <scope>NUCLEOTIDE SEQUENCE [LARGE SCALE GENOMIC DNA]</scope>
    <source>
        <strain evidence="6 7">S08</strain>
    </source>
</reference>
<dbReference type="Pfam" id="PF25954">
    <property type="entry name" value="Beta-barrel_RND_2"/>
    <property type="match status" value="1"/>
</dbReference>
<organism evidence="6 7">
    <name type="scientific">Roseomonas fluvialis</name>
    <dbReference type="NCBI Taxonomy" id="1750527"/>
    <lineage>
        <taxon>Bacteria</taxon>
        <taxon>Pseudomonadati</taxon>
        <taxon>Pseudomonadota</taxon>
        <taxon>Alphaproteobacteria</taxon>
        <taxon>Acetobacterales</taxon>
        <taxon>Roseomonadaceae</taxon>
        <taxon>Roseomonas</taxon>
    </lineage>
</organism>
<dbReference type="InterPro" id="IPR058627">
    <property type="entry name" value="MdtA-like_C"/>
</dbReference>
<protein>
    <submittedName>
        <fullName evidence="6">RND transporter</fullName>
    </submittedName>
</protein>
<evidence type="ECO:0000313" key="7">
    <source>
        <dbReference type="Proteomes" id="UP000831327"/>
    </source>
</evidence>
<feature type="coiled-coil region" evidence="2">
    <location>
        <begin position="96"/>
        <end position="161"/>
    </location>
</feature>
<dbReference type="NCBIfam" id="TIGR01730">
    <property type="entry name" value="RND_mfp"/>
    <property type="match status" value="1"/>
</dbReference>
<dbReference type="Gene3D" id="2.40.420.20">
    <property type="match status" value="1"/>
</dbReference>
<dbReference type="PANTHER" id="PTHR30469:SF38">
    <property type="entry name" value="HLYD FAMILY SECRETION PROTEIN"/>
    <property type="match status" value="1"/>
</dbReference>
<dbReference type="RefSeq" id="WP_244458039.1">
    <property type="nucleotide sequence ID" value="NZ_AP025637.1"/>
</dbReference>
<dbReference type="Proteomes" id="UP000831327">
    <property type="component" value="Chromosome"/>
</dbReference>
<keyword evidence="2" id="KW-0175">Coiled coil</keyword>
<dbReference type="Gene3D" id="2.40.30.170">
    <property type="match status" value="1"/>
</dbReference>
<dbReference type="SUPFAM" id="SSF111369">
    <property type="entry name" value="HlyD-like secretion proteins"/>
    <property type="match status" value="1"/>
</dbReference>
<comment type="similarity">
    <text evidence="1">Belongs to the membrane fusion protein (MFP) (TC 8.A.1) family.</text>
</comment>
<evidence type="ECO:0000256" key="3">
    <source>
        <dbReference type="SAM" id="SignalP"/>
    </source>
</evidence>
<feature type="signal peptide" evidence="3">
    <location>
        <begin position="1"/>
        <end position="31"/>
    </location>
</feature>
<feature type="domain" description="CusB-like beta-barrel" evidence="4">
    <location>
        <begin position="212"/>
        <end position="281"/>
    </location>
</feature>
<evidence type="ECO:0000313" key="6">
    <source>
        <dbReference type="EMBL" id="BDG70724.1"/>
    </source>
</evidence>
<evidence type="ECO:0000256" key="1">
    <source>
        <dbReference type="ARBA" id="ARBA00009477"/>
    </source>
</evidence>
<feature type="domain" description="Multidrug resistance protein MdtA-like C-terminal permuted SH3" evidence="5">
    <location>
        <begin position="291"/>
        <end position="348"/>
    </location>
</feature>
<proteinExistence type="inferred from homology"/>
<name>A0ABM7XYZ7_9PROT</name>
<evidence type="ECO:0000256" key="2">
    <source>
        <dbReference type="SAM" id="Coils"/>
    </source>
</evidence>
<dbReference type="Gene3D" id="2.40.50.100">
    <property type="match status" value="1"/>
</dbReference>